<comment type="caution">
    <text evidence="1">The sequence shown here is derived from an EMBL/GenBank/DDBJ whole genome shotgun (WGS) entry which is preliminary data.</text>
</comment>
<reference evidence="2" key="1">
    <citation type="journal article" date="2019" name="Int. J. Syst. Evol. Microbiol.">
        <title>The Global Catalogue of Microorganisms (GCM) 10K type strain sequencing project: providing services to taxonomists for standard genome sequencing and annotation.</title>
        <authorList>
            <consortium name="The Broad Institute Genomics Platform"/>
            <consortium name="The Broad Institute Genome Sequencing Center for Infectious Disease"/>
            <person name="Wu L."/>
            <person name="Ma J."/>
        </authorList>
    </citation>
    <scope>NUCLEOTIDE SEQUENCE [LARGE SCALE GENOMIC DNA]</scope>
    <source>
        <strain evidence="2">JCM 15592</strain>
    </source>
</reference>
<dbReference type="EMBL" id="BAAAPO010000025">
    <property type="protein sequence ID" value="GAA1791978.1"/>
    <property type="molecule type" value="Genomic_DNA"/>
</dbReference>
<evidence type="ECO:0000313" key="2">
    <source>
        <dbReference type="Proteomes" id="UP001499938"/>
    </source>
</evidence>
<gene>
    <name evidence="1" type="ORF">GCM10009811_15900</name>
</gene>
<organism evidence="1 2">
    <name type="scientific">Nostocoides veronense</name>
    <dbReference type="NCBI Taxonomy" id="330836"/>
    <lineage>
        <taxon>Bacteria</taxon>
        <taxon>Bacillati</taxon>
        <taxon>Actinomycetota</taxon>
        <taxon>Actinomycetes</taxon>
        <taxon>Micrococcales</taxon>
        <taxon>Intrasporangiaceae</taxon>
        <taxon>Nostocoides</taxon>
    </lineage>
</organism>
<name>A0ABP4XTT6_9MICO</name>
<accession>A0ABP4XTT6</accession>
<keyword evidence="2" id="KW-1185">Reference proteome</keyword>
<dbReference type="Proteomes" id="UP001499938">
    <property type="component" value="Unassembled WGS sequence"/>
</dbReference>
<evidence type="ECO:0000313" key="1">
    <source>
        <dbReference type="EMBL" id="GAA1791978.1"/>
    </source>
</evidence>
<proteinExistence type="predicted"/>
<sequence>MTETVIVALLRVVGPLSGPLIAAYAAPPTTPLRHLINRMVDKPASLVAWLINHVVEEEKWRIT</sequence>
<protein>
    <submittedName>
        <fullName evidence="1">Uncharacterized protein</fullName>
    </submittedName>
</protein>